<dbReference type="GO" id="GO:0051745">
    <property type="term" value="F:4-hydroxy-3-methylbut-2-enyl diphosphate reductase activity"/>
    <property type="evidence" value="ECO:0007669"/>
    <property type="project" value="UniProtKB-EC"/>
</dbReference>
<keyword evidence="12" id="KW-1185">Reference proteome</keyword>
<evidence type="ECO:0000256" key="7">
    <source>
        <dbReference type="ARBA" id="ARBA00046313"/>
    </source>
</evidence>
<dbReference type="PANTHER" id="PTHR31619">
    <property type="entry name" value="4-HYDROXY-3-METHYLBUT-2-ENYL DIPHOSPHATE REDUCTASE, CHLOROPLASTIC"/>
    <property type="match status" value="1"/>
</dbReference>
<evidence type="ECO:0000256" key="9">
    <source>
        <dbReference type="ARBA" id="ARBA00046335"/>
    </source>
</evidence>
<comment type="pathway">
    <text evidence="7">Isoprenoid biosynthesis; isopentenyl diphosphate biosynthesis via DXP pathway; isopentenyl diphosphate from 1-deoxy-D-xylulose 5-phosphate: step 6/6.</text>
</comment>
<dbReference type="EMBL" id="JAQQAF010000004">
    <property type="protein sequence ID" value="KAJ8493079.1"/>
    <property type="molecule type" value="Genomic_DNA"/>
</dbReference>
<dbReference type="CDD" id="cd13944">
    <property type="entry name" value="lytB_ispH"/>
    <property type="match status" value="1"/>
</dbReference>
<keyword evidence="3" id="KW-0479">Metal-binding</keyword>
<dbReference type="Proteomes" id="UP001222027">
    <property type="component" value="Unassembled WGS sequence"/>
</dbReference>
<dbReference type="PANTHER" id="PTHR31619:SF5">
    <property type="entry name" value="4-HYDROXY-3-METHYLBUT-2-ENYL DIPHOSPHATE REDUCTASE, CHLOROPLASTIC"/>
    <property type="match status" value="1"/>
</dbReference>
<evidence type="ECO:0000313" key="11">
    <source>
        <dbReference type="EMBL" id="KAJ8493079.1"/>
    </source>
</evidence>
<dbReference type="Pfam" id="PF02401">
    <property type="entry name" value="LYTB"/>
    <property type="match status" value="1"/>
</dbReference>
<dbReference type="AlphaFoldDB" id="A0AAV8R420"/>
<sequence>MAIPMHLAGFFPGLVVSSGVRATVGPRPSLAIRCGGGEGDALEADFDKKAFRHNLTRSENYNRRGFGHKKETLELMNQQYTSDVITTLKENNNEYTWGDVTVKLAEAYGFCWGVERAVQIGYEARKQFPEERIWITNEIIHNPMVNKRLKEMEVRDIPVDDGKKQFDAVDKGDIVILPAFGATVDEMFALSQKKVQLVDATCPWVSKVWNSVEKHKKGDYTSIIHGKYSHEETIATASFAGKYIVVKNMTEALYVCDYIFGGELDGSSSTKEAFLQKFKYAVSAGFDPDVDLVRVGIANQTTMLKGETEEIGKLVEKTMMRKYGVENINEHFVSFNTICDATQERQDAMYKLVEEKLDLILVVGGWNSSNTSHLQEIAELKGIPSYWIDSEQRIGPGNRISYKLNHGELVEKENWLPSGPITIGVTSGASTPDKAVEGTLVKILDIKRKEPLQLV</sequence>
<dbReference type="NCBIfam" id="TIGR00216">
    <property type="entry name" value="ispH_lytB"/>
    <property type="match status" value="1"/>
</dbReference>
<evidence type="ECO:0000256" key="6">
    <source>
        <dbReference type="ARBA" id="ARBA00023014"/>
    </source>
</evidence>
<dbReference type="GO" id="GO:0050992">
    <property type="term" value="P:dimethylallyl diphosphate biosynthetic process"/>
    <property type="evidence" value="ECO:0007669"/>
    <property type="project" value="InterPro"/>
</dbReference>
<comment type="cofactor">
    <cofactor evidence="1">
        <name>[4Fe-4S] cluster</name>
        <dbReference type="ChEBI" id="CHEBI:49883"/>
    </cofactor>
</comment>
<dbReference type="NCBIfam" id="NF009911">
    <property type="entry name" value="PRK13371.1"/>
    <property type="match status" value="1"/>
</dbReference>
<keyword evidence="2" id="KW-0004">4Fe-4S</keyword>
<keyword evidence="6" id="KW-0411">Iron-sulfur</keyword>
<name>A0AAV8R420_ENSVE</name>
<evidence type="ECO:0000256" key="3">
    <source>
        <dbReference type="ARBA" id="ARBA00022723"/>
    </source>
</evidence>
<dbReference type="EC" id="1.17.7.4" evidence="10"/>
<evidence type="ECO:0000256" key="2">
    <source>
        <dbReference type="ARBA" id="ARBA00022485"/>
    </source>
</evidence>
<gene>
    <name evidence="11" type="ORF">OPV22_014800</name>
</gene>
<comment type="caution">
    <text evidence="11">The sequence shown here is derived from an EMBL/GenBank/DDBJ whole genome shotgun (WGS) entry which is preliminary data.</text>
</comment>
<evidence type="ECO:0000256" key="1">
    <source>
        <dbReference type="ARBA" id="ARBA00001966"/>
    </source>
</evidence>
<evidence type="ECO:0000313" key="12">
    <source>
        <dbReference type="Proteomes" id="UP001222027"/>
    </source>
</evidence>
<keyword evidence="5" id="KW-0408">Iron</keyword>
<organism evidence="11 12">
    <name type="scientific">Ensete ventricosum</name>
    <name type="common">Abyssinian banana</name>
    <name type="synonym">Musa ensete</name>
    <dbReference type="NCBI Taxonomy" id="4639"/>
    <lineage>
        <taxon>Eukaryota</taxon>
        <taxon>Viridiplantae</taxon>
        <taxon>Streptophyta</taxon>
        <taxon>Embryophyta</taxon>
        <taxon>Tracheophyta</taxon>
        <taxon>Spermatophyta</taxon>
        <taxon>Magnoliopsida</taxon>
        <taxon>Liliopsida</taxon>
        <taxon>Zingiberales</taxon>
        <taxon>Musaceae</taxon>
        <taxon>Ensete</taxon>
    </lineage>
</organism>
<dbReference type="InterPro" id="IPR003451">
    <property type="entry name" value="LytB/IspH"/>
</dbReference>
<comment type="pathway">
    <text evidence="8">Isoprenoid biosynthesis; dimethylallyl diphosphate biosynthesis; dimethylallyl diphosphate from (2E)-4-hydroxy-3-methylbutenyl diphosphate: step 1/1.</text>
</comment>
<protein>
    <recommendedName>
        <fullName evidence="10">4-hydroxy-3-methylbut-2-enyl diphosphate reductase</fullName>
        <ecNumber evidence="10">1.17.7.4</ecNumber>
    </recommendedName>
</protein>
<dbReference type="GO" id="GO:0051539">
    <property type="term" value="F:4 iron, 4 sulfur cluster binding"/>
    <property type="evidence" value="ECO:0007669"/>
    <property type="project" value="UniProtKB-KW"/>
</dbReference>
<dbReference type="GO" id="GO:0046872">
    <property type="term" value="F:metal ion binding"/>
    <property type="evidence" value="ECO:0007669"/>
    <property type="project" value="UniProtKB-KW"/>
</dbReference>
<evidence type="ECO:0000256" key="10">
    <source>
        <dbReference type="ARBA" id="ARBA00047177"/>
    </source>
</evidence>
<evidence type="ECO:0000256" key="5">
    <source>
        <dbReference type="ARBA" id="ARBA00023004"/>
    </source>
</evidence>
<keyword evidence="4" id="KW-0560">Oxidoreductase</keyword>
<evidence type="ECO:0000256" key="8">
    <source>
        <dbReference type="ARBA" id="ARBA00046314"/>
    </source>
</evidence>
<accession>A0AAV8R420</accession>
<dbReference type="Gene3D" id="3.40.50.11270">
    <property type="match status" value="1"/>
</dbReference>
<evidence type="ECO:0000256" key="4">
    <source>
        <dbReference type="ARBA" id="ARBA00023002"/>
    </source>
</evidence>
<comment type="similarity">
    <text evidence="9">Belongs to the IspH family.</text>
</comment>
<dbReference type="Gene3D" id="3.40.1010.20">
    <property type="entry name" value="4-hydroxy-3-methylbut-2-enyl diphosphate reductase, catalytic domain"/>
    <property type="match status" value="2"/>
</dbReference>
<reference evidence="11 12" key="1">
    <citation type="submission" date="2022-12" db="EMBL/GenBank/DDBJ databases">
        <title>Chromosome-scale assembly of the Ensete ventricosum genome.</title>
        <authorList>
            <person name="Dussert Y."/>
            <person name="Stocks J."/>
            <person name="Wendawek A."/>
            <person name="Woldeyes F."/>
            <person name="Nichols R.A."/>
            <person name="Borrell J.S."/>
        </authorList>
    </citation>
    <scope>NUCLEOTIDE SEQUENCE [LARGE SCALE GENOMIC DNA]</scope>
    <source>
        <strain evidence="12">cv. Maze</strain>
        <tissue evidence="11">Seeds</tissue>
    </source>
</reference>
<proteinExistence type="inferred from homology"/>
<dbReference type="HAMAP" id="MF_00191">
    <property type="entry name" value="IspH"/>
    <property type="match status" value="1"/>
</dbReference>
<dbReference type="GO" id="GO:0019288">
    <property type="term" value="P:isopentenyl diphosphate biosynthetic process, methylerythritol 4-phosphate pathway"/>
    <property type="evidence" value="ECO:0007669"/>
    <property type="project" value="InterPro"/>
</dbReference>